<dbReference type="Gene3D" id="2.40.10.10">
    <property type="entry name" value="Trypsin-like serine proteases"/>
    <property type="match status" value="2"/>
</dbReference>
<organism evidence="2 3">
    <name type="scientific">Acanthopleuribacter pedis</name>
    <dbReference type="NCBI Taxonomy" id="442870"/>
    <lineage>
        <taxon>Bacteria</taxon>
        <taxon>Pseudomonadati</taxon>
        <taxon>Acidobacteriota</taxon>
        <taxon>Holophagae</taxon>
        <taxon>Acanthopleuribacterales</taxon>
        <taxon>Acanthopleuribacteraceae</taxon>
        <taxon>Acanthopleuribacter</taxon>
    </lineage>
</organism>
<evidence type="ECO:0000256" key="1">
    <source>
        <dbReference type="SAM" id="SignalP"/>
    </source>
</evidence>
<comment type="caution">
    <text evidence="2">The sequence shown here is derived from an EMBL/GenBank/DDBJ whole genome shotgun (WGS) entry which is preliminary data.</text>
</comment>
<dbReference type="AlphaFoldDB" id="A0A8J7QG42"/>
<dbReference type="InterPro" id="IPR043504">
    <property type="entry name" value="Peptidase_S1_PA_chymotrypsin"/>
</dbReference>
<gene>
    <name evidence="2" type="ORF">J3U88_24490</name>
</gene>
<accession>A0A8J7QG42</accession>
<feature type="chain" id="PRO_5035251178" description="Serine protease" evidence="1">
    <location>
        <begin position="29"/>
        <end position="464"/>
    </location>
</feature>
<dbReference type="SUPFAM" id="SSF50494">
    <property type="entry name" value="Trypsin-like serine proteases"/>
    <property type="match status" value="1"/>
</dbReference>
<name>A0A8J7QG42_9BACT</name>
<protein>
    <recommendedName>
        <fullName evidence="4">Serine protease</fullName>
    </recommendedName>
</protein>
<reference evidence="2" key="1">
    <citation type="submission" date="2021-03" db="EMBL/GenBank/DDBJ databases">
        <authorList>
            <person name="Wang G."/>
        </authorList>
    </citation>
    <scope>NUCLEOTIDE SEQUENCE</scope>
    <source>
        <strain evidence="2">KCTC 12899</strain>
    </source>
</reference>
<dbReference type="EMBL" id="JAFREP010000026">
    <property type="protein sequence ID" value="MBO1321660.1"/>
    <property type="molecule type" value="Genomic_DNA"/>
</dbReference>
<dbReference type="RefSeq" id="WP_207861633.1">
    <property type="nucleotide sequence ID" value="NZ_JAFREP010000026.1"/>
</dbReference>
<dbReference type="InterPro" id="IPR009003">
    <property type="entry name" value="Peptidase_S1_PA"/>
</dbReference>
<dbReference type="Proteomes" id="UP000664417">
    <property type="component" value="Unassembled WGS sequence"/>
</dbReference>
<proteinExistence type="predicted"/>
<keyword evidence="3" id="KW-1185">Reference proteome</keyword>
<feature type="signal peptide" evidence="1">
    <location>
        <begin position="1"/>
        <end position="28"/>
    </location>
</feature>
<evidence type="ECO:0000313" key="3">
    <source>
        <dbReference type="Proteomes" id="UP000664417"/>
    </source>
</evidence>
<evidence type="ECO:0008006" key="4">
    <source>
        <dbReference type="Google" id="ProtNLM"/>
    </source>
</evidence>
<keyword evidence="1" id="KW-0732">Signal</keyword>
<evidence type="ECO:0000313" key="2">
    <source>
        <dbReference type="EMBL" id="MBO1321660.1"/>
    </source>
</evidence>
<sequence length="464" mass="50799">MSRRATGPRPRLSSCWIALLMMPGFAWSQTFAPMTKPVKKSGVVSTTVERDDIVSLQLRFGVMDLKPDDFLVITAEDDNNASQRMDVDDLVVWDRLTAWFNGNSVKVDLHWFNHEVAPQIAIANVYTSEIYAQFLDLEKSRYTDKDACSLTDRRIPTRDDRMGRLMPVGCTGFIMSNGTYLTAGHCNYPVVGSQTGNWMQIMQLNVPFSYPNGQPRHPPPEYQFPVLQASINTQSGPPVPGHDWLVYDCGPNSNTGLTPIQAGNFFRGRQIGELSSDARINITGFGSDNQPPGSSGAFNARSQSLQVATGFFLTQLATSALNNQIRYIVDTEGGNSGSPVIVNGTDHTIAIHTDGLCQTQGFNVGTSFNLAALATAINQQPIRNQPTRTIAYLDGGTLAGADSDGTYFKPFANLTGWWINSVVHATLVVTPGDYGYETLNGSLSFSPGLQVIVPKGRVSFWPRR</sequence>